<organism evidence="1 2">
    <name type="scientific">Clostridium cavendishii DSM 21758</name>
    <dbReference type="NCBI Taxonomy" id="1121302"/>
    <lineage>
        <taxon>Bacteria</taxon>
        <taxon>Bacillati</taxon>
        <taxon>Bacillota</taxon>
        <taxon>Clostridia</taxon>
        <taxon>Eubacteriales</taxon>
        <taxon>Clostridiaceae</taxon>
        <taxon>Clostridium</taxon>
    </lineage>
</organism>
<protein>
    <submittedName>
        <fullName evidence="1">Uncharacterized protein</fullName>
    </submittedName>
</protein>
<accession>A0A1M6KXM7</accession>
<sequence length="188" mass="21604">MSLDCNSFYYENGTTGFLGGIISCASDEFNIQMYNSGVRYVSFDADIFYIGENNEITFENSIKNRMKSFWYGAASPGDTTDIDKLIDSSHFKLKKSHETKLSDIITKMCSGINGVDLEKLIIEAKEFETSIQYYLYKPITIYNLPYEDNKSIYECNSIISRCYTYTIFDIVLVEYDEYIILLVIGSDE</sequence>
<evidence type="ECO:0000313" key="2">
    <source>
        <dbReference type="Proteomes" id="UP000184310"/>
    </source>
</evidence>
<evidence type="ECO:0000313" key="1">
    <source>
        <dbReference type="EMBL" id="SHJ63685.1"/>
    </source>
</evidence>
<dbReference type="Proteomes" id="UP000184310">
    <property type="component" value="Unassembled WGS sequence"/>
</dbReference>
<dbReference type="EMBL" id="FQZB01000009">
    <property type="protein sequence ID" value="SHJ63685.1"/>
    <property type="molecule type" value="Genomic_DNA"/>
</dbReference>
<reference evidence="1 2" key="1">
    <citation type="submission" date="2016-11" db="EMBL/GenBank/DDBJ databases">
        <authorList>
            <person name="Jaros S."/>
            <person name="Januszkiewicz K."/>
            <person name="Wedrychowicz H."/>
        </authorList>
    </citation>
    <scope>NUCLEOTIDE SEQUENCE [LARGE SCALE GENOMIC DNA]</scope>
    <source>
        <strain evidence="1 2">DSM 21758</strain>
    </source>
</reference>
<name>A0A1M6KXM7_9CLOT</name>
<dbReference type="RefSeq" id="WP_072987501.1">
    <property type="nucleotide sequence ID" value="NZ_FQZB01000009.1"/>
</dbReference>
<dbReference type="AlphaFoldDB" id="A0A1M6KXM7"/>
<proteinExistence type="predicted"/>
<gene>
    <name evidence="1" type="ORF">SAMN02745163_02327</name>
</gene>
<keyword evidence="2" id="KW-1185">Reference proteome</keyword>